<comment type="caution">
    <text evidence="2">The sequence shown here is derived from an EMBL/GenBank/DDBJ whole genome shotgun (WGS) entry which is preliminary data.</text>
</comment>
<name>A0ABV6R1W2_9CAUL</name>
<feature type="compositionally biased region" description="Basic and acidic residues" evidence="1">
    <location>
        <begin position="18"/>
        <end position="34"/>
    </location>
</feature>
<feature type="region of interest" description="Disordered" evidence="1">
    <location>
        <begin position="1"/>
        <end position="71"/>
    </location>
</feature>
<organism evidence="2 3">
    <name type="scientific">Brevundimonas balnearis</name>
    <dbReference type="NCBI Taxonomy" id="1572858"/>
    <lineage>
        <taxon>Bacteria</taxon>
        <taxon>Pseudomonadati</taxon>
        <taxon>Pseudomonadota</taxon>
        <taxon>Alphaproteobacteria</taxon>
        <taxon>Caulobacterales</taxon>
        <taxon>Caulobacteraceae</taxon>
        <taxon>Brevundimonas</taxon>
    </lineage>
</organism>
<gene>
    <name evidence="2" type="ORF">ACFFGE_03750</name>
</gene>
<dbReference type="EMBL" id="JBHLSW010000003">
    <property type="protein sequence ID" value="MFC0632992.1"/>
    <property type="molecule type" value="Genomic_DNA"/>
</dbReference>
<sequence>MTRPPPIPKEQRSFISSEKPDAQDEGLEDRRDRQTGVQTGQPGDAGVNPKTQGRFGNLSQNLTTQWKTQDR</sequence>
<feature type="compositionally biased region" description="Polar residues" evidence="1">
    <location>
        <begin position="57"/>
        <end position="71"/>
    </location>
</feature>
<evidence type="ECO:0000313" key="2">
    <source>
        <dbReference type="EMBL" id="MFC0632992.1"/>
    </source>
</evidence>
<proteinExistence type="predicted"/>
<dbReference type="RefSeq" id="WP_376834426.1">
    <property type="nucleotide sequence ID" value="NZ_JBHLSW010000003.1"/>
</dbReference>
<evidence type="ECO:0000313" key="3">
    <source>
        <dbReference type="Proteomes" id="UP001589906"/>
    </source>
</evidence>
<protein>
    <submittedName>
        <fullName evidence="2">Uncharacterized protein</fullName>
    </submittedName>
</protein>
<reference evidence="2 3" key="1">
    <citation type="submission" date="2024-09" db="EMBL/GenBank/DDBJ databases">
        <authorList>
            <person name="Sun Q."/>
            <person name="Mori K."/>
        </authorList>
    </citation>
    <scope>NUCLEOTIDE SEQUENCE [LARGE SCALE GENOMIC DNA]</scope>
    <source>
        <strain evidence="2 3">NCAIM B.02621</strain>
    </source>
</reference>
<dbReference type="Proteomes" id="UP001589906">
    <property type="component" value="Unassembled WGS sequence"/>
</dbReference>
<evidence type="ECO:0000256" key="1">
    <source>
        <dbReference type="SAM" id="MobiDB-lite"/>
    </source>
</evidence>
<keyword evidence="3" id="KW-1185">Reference proteome</keyword>
<accession>A0ABV6R1W2</accession>